<sequence length="308" mass="33207">MPFNPATDIGDLSGKVIFVTGGTSGIGKAAVLALAAHHPSEIYFTGRNTQAGRDVTALLKSSAPSVQTHFIECDLASPRQTIREAIVAGFTAKRLDILIANAGIMATPAALTKEGFEIQFGTNYLGHAVLVRVLREQLLRTAQQGSDTRLVVVSSFGHTLAPPSGIDFDALRTANAGTTWQRYGQSKLADIYLAKSFARHFPQVTSVSVHPGLVRTQLSNGVESSWLTPVFKLLRWTPLYQSADKGAWNVLWAATAPKDQIKNGMYYEPVGKEPGKAAKGSGQSETVKDEALAERLWQWTEGELSNVA</sequence>
<dbReference type="InterPro" id="IPR020904">
    <property type="entry name" value="Sc_DH/Rdtase_CS"/>
</dbReference>
<dbReference type="PRINTS" id="PR00081">
    <property type="entry name" value="GDHRDH"/>
</dbReference>
<accession>A0A9N8KHC1</accession>
<comment type="similarity">
    <text evidence="1">Belongs to the short-chain dehydrogenases/reductases (SDR) family.</text>
</comment>
<name>A0A9N8KHC1_9PEZI</name>
<dbReference type="PANTHER" id="PTHR24320:SF282">
    <property type="entry name" value="WW DOMAIN-CONTAINING OXIDOREDUCTASE"/>
    <property type="match status" value="1"/>
</dbReference>
<dbReference type="Proteomes" id="UP000745764">
    <property type="component" value="Unassembled WGS sequence"/>
</dbReference>
<dbReference type="SUPFAM" id="SSF51735">
    <property type="entry name" value="NAD(P)-binding Rossmann-fold domains"/>
    <property type="match status" value="1"/>
</dbReference>
<dbReference type="Pfam" id="PF00106">
    <property type="entry name" value="adh_short"/>
    <property type="match status" value="1"/>
</dbReference>
<comment type="caution">
    <text evidence="4">The sequence shown here is derived from an EMBL/GenBank/DDBJ whole genome shotgun (WGS) entry which is preliminary data.</text>
</comment>
<dbReference type="PROSITE" id="PS00061">
    <property type="entry name" value="ADH_SHORT"/>
    <property type="match status" value="1"/>
</dbReference>
<evidence type="ECO:0000256" key="2">
    <source>
        <dbReference type="ARBA" id="ARBA00022857"/>
    </source>
</evidence>
<dbReference type="InterPro" id="IPR036291">
    <property type="entry name" value="NAD(P)-bd_dom_sf"/>
</dbReference>
<evidence type="ECO:0008006" key="6">
    <source>
        <dbReference type="Google" id="ProtNLM"/>
    </source>
</evidence>
<protein>
    <recommendedName>
        <fullName evidence="6">Oxidoreductase</fullName>
    </recommendedName>
</protein>
<gene>
    <name evidence="4" type="ORF">AWRI4620_LOCUS4032</name>
</gene>
<dbReference type="AlphaFoldDB" id="A0A9N8KHC1"/>
<organism evidence="4 5">
    <name type="scientific">Aureobasidium uvarum</name>
    <dbReference type="NCBI Taxonomy" id="2773716"/>
    <lineage>
        <taxon>Eukaryota</taxon>
        <taxon>Fungi</taxon>
        <taxon>Dikarya</taxon>
        <taxon>Ascomycota</taxon>
        <taxon>Pezizomycotina</taxon>
        <taxon>Dothideomycetes</taxon>
        <taxon>Dothideomycetidae</taxon>
        <taxon>Dothideales</taxon>
        <taxon>Saccotheciaceae</taxon>
        <taxon>Aureobasidium</taxon>
    </lineage>
</organism>
<dbReference type="OrthoDB" id="191139at2759"/>
<dbReference type="InterPro" id="IPR002347">
    <property type="entry name" value="SDR_fam"/>
</dbReference>
<evidence type="ECO:0000256" key="3">
    <source>
        <dbReference type="ARBA" id="ARBA00023002"/>
    </source>
</evidence>
<dbReference type="PANTHER" id="PTHR24320">
    <property type="entry name" value="RETINOL DEHYDROGENASE"/>
    <property type="match status" value="1"/>
</dbReference>
<dbReference type="EMBL" id="CAINUL010000005">
    <property type="protein sequence ID" value="CAD0109777.1"/>
    <property type="molecule type" value="Genomic_DNA"/>
</dbReference>
<reference evidence="4" key="1">
    <citation type="submission" date="2020-06" db="EMBL/GenBank/DDBJ databases">
        <authorList>
            <person name="Onetto C."/>
        </authorList>
    </citation>
    <scope>NUCLEOTIDE SEQUENCE</scope>
</reference>
<keyword evidence="5" id="KW-1185">Reference proteome</keyword>
<dbReference type="Gene3D" id="3.40.50.720">
    <property type="entry name" value="NAD(P)-binding Rossmann-like Domain"/>
    <property type="match status" value="1"/>
</dbReference>
<dbReference type="GO" id="GO:0016491">
    <property type="term" value="F:oxidoreductase activity"/>
    <property type="evidence" value="ECO:0007669"/>
    <property type="project" value="UniProtKB-KW"/>
</dbReference>
<keyword evidence="3" id="KW-0560">Oxidoreductase</keyword>
<evidence type="ECO:0000313" key="4">
    <source>
        <dbReference type="EMBL" id="CAD0109777.1"/>
    </source>
</evidence>
<proteinExistence type="inferred from homology"/>
<evidence type="ECO:0000313" key="5">
    <source>
        <dbReference type="Proteomes" id="UP000745764"/>
    </source>
</evidence>
<evidence type="ECO:0000256" key="1">
    <source>
        <dbReference type="ARBA" id="ARBA00006484"/>
    </source>
</evidence>
<keyword evidence="2" id="KW-0521">NADP</keyword>